<dbReference type="InterPro" id="IPR029058">
    <property type="entry name" value="AB_hydrolase_fold"/>
</dbReference>
<dbReference type="PANTHER" id="PTHR13136:SF11">
    <property type="entry name" value="TESTIS-EXPRESSED PROTEIN 30"/>
    <property type="match status" value="1"/>
</dbReference>
<gene>
    <name evidence="3" type="ORF">BDV96DRAFT_494249</name>
</gene>
<dbReference type="InterPro" id="IPR046879">
    <property type="entry name" value="KANL3/Tex30_Abhydrolase"/>
</dbReference>
<keyword evidence="4" id="KW-1185">Reference proteome</keyword>
<protein>
    <recommendedName>
        <fullName evidence="2">KANL3/Tex30 alpha/beta hydrolase-like domain-containing protein</fullName>
    </recommendedName>
</protein>
<evidence type="ECO:0000256" key="1">
    <source>
        <dbReference type="SAM" id="MobiDB-lite"/>
    </source>
</evidence>
<dbReference type="PANTHER" id="PTHR13136">
    <property type="entry name" value="TESTIS DEVELOPMENT PROTEIN PRTD"/>
    <property type="match status" value="1"/>
</dbReference>
<reference evidence="3" key="1">
    <citation type="journal article" date="2020" name="Stud. Mycol.">
        <title>101 Dothideomycetes genomes: a test case for predicting lifestyles and emergence of pathogens.</title>
        <authorList>
            <person name="Haridas S."/>
            <person name="Albert R."/>
            <person name="Binder M."/>
            <person name="Bloem J."/>
            <person name="Labutti K."/>
            <person name="Salamov A."/>
            <person name="Andreopoulos B."/>
            <person name="Baker S."/>
            <person name="Barry K."/>
            <person name="Bills G."/>
            <person name="Bluhm B."/>
            <person name="Cannon C."/>
            <person name="Castanera R."/>
            <person name="Culley D."/>
            <person name="Daum C."/>
            <person name="Ezra D."/>
            <person name="Gonzalez J."/>
            <person name="Henrissat B."/>
            <person name="Kuo A."/>
            <person name="Liang C."/>
            <person name="Lipzen A."/>
            <person name="Lutzoni F."/>
            <person name="Magnuson J."/>
            <person name="Mondo S."/>
            <person name="Nolan M."/>
            <person name="Ohm R."/>
            <person name="Pangilinan J."/>
            <person name="Park H.-J."/>
            <person name="Ramirez L."/>
            <person name="Alfaro M."/>
            <person name="Sun H."/>
            <person name="Tritt A."/>
            <person name="Yoshinaga Y."/>
            <person name="Zwiers L.-H."/>
            <person name="Turgeon B."/>
            <person name="Goodwin S."/>
            <person name="Spatafora J."/>
            <person name="Crous P."/>
            <person name="Grigoriev I."/>
        </authorList>
    </citation>
    <scope>NUCLEOTIDE SEQUENCE</scope>
    <source>
        <strain evidence="3">CBS 627.86</strain>
    </source>
</reference>
<dbReference type="Pfam" id="PF20408">
    <property type="entry name" value="Abhydrolase_11"/>
    <property type="match status" value="1"/>
</dbReference>
<evidence type="ECO:0000313" key="3">
    <source>
        <dbReference type="EMBL" id="KAF2114986.1"/>
    </source>
</evidence>
<name>A0A6A5Z755_9PLEO</name>
<organism evidence="3 4">
    <name type="scientific">Lophiotrema nucula</name>
    <dbReference type="NCBI Taxonomy" id="690887"/>
    <lineage>
        <taxon>Eukaryota</taxon>
        <taxon>Fungi</taxon>
        <taxon>Dikarya</taxon>
        <taxon>Ascomycota</taxon>
        <taxon>Pezizomycotina</taxon>
        <taxon>Dothideomycetes</taxon>
        <taxon>Pleosporomycetidae</taxon>
        <taxon>Pleosporales</taxon>
        <taxon>Lophiotremataceae</taxon>
        <taxon>Lophiotrema</taxon>
    </lineage>
</organism>
<dbReference type="OrthoDB" id="6415022at2759"/>
<feature type="compositionally biased region" description="Basic and acidic residues" evidence="1">
    <location>
        <begin position="203"/>
        <end position="212"/>
    </location>
</feature>
<feature type="domain" description="KANL3/Tex30 alpha/beta hydrolase-like" evidence="2">
    <location>
        <begin position="56"/>
        <end position="169"/>
    </location>
</feature>
<dbReference type="EMBL" id="ML977324">
    <property type="protein sequence ID" value="KAF2114986.1"/>
    <property type="molecule type" value="Genomic_DNA"/>
</dbReference>
<dbReference type="AlphaFoldDB" id="A0A6A5Z755"/>
<accession>A0A6A5Z755</accession>
<evidence type="ECO:0000313" key="4">
    <source>
        <dbReference type="Proteomes" id="UP000799770"/>
    </source>
</evidence>
<proteinExistence type="predicted"/>
<sequence>MHDTSKGDLIFTHGAGGTLSAPAVVNFVRGYAESSPVLAFQGSMNLAARVKGFLALISNNDGKKGSMLRFGGRSMGARAAVMAASQIIEGGFEEKVELVLVSYPLKGPKGDLRDEILLSLPKGVAARFIIGDKDNMCPLNELAGVRLKMKAQTSLLVVKGADHGMHVRPAPAEEALGEMTGSWAAERKGTGSDEQIWWDGDAEEVKRGPFKS</sequence>
<evidence type="ECO:0000259" key="2">
    <source>
        <dbReference type="Pfam" id="PF20408"/>
    </source>
</evidence>
<dbReference type="Gene3D" id="3.40.50.1820">
    <property type="entry name" value="alpha/beta hydrolase"/>
    <property type="match status" value="1"/>
</dbReference>
<dbReference type="SUPFAM" id="SSF53474">
    <property type="entry name" value="alpha/beta-Hydrolases"/>
    <property type="match status" value="1"/>
</dbReference>
<feature type="region of interest" description="Disordered" evidence="1">
    <location>
        <begin position="187"/>
        <end position="212"/>
    </location>
</feature>
<dbReference type="InterPro" id="IPR026555">
    <property type="entry name" value="NSL3/Tex30"/>
</dbReference>
<dbReference type="Proteomes" id="UP000799770">
    <property type="component" value="Unassembled WGS sequence"/>
</dbReference>